<organism evidence="2 3">
    <name type="scientific">Acanthoscelides obtectus</name>
    <name type="common">Bean weevil</name>
    <name type="synonym">Bruchus obtectus</name>
    <dbReference type="NCBI Taxonomy" id="200917"/>
    <lineage>
        <taxon>Eukaryota</taxon>
        <taxon>Metazoa</taxon>
        <taxon>Ecdysozoa</taxon>
        <taxon>Arthropoda</taxon>
        <taxon>Hexapoda</taxon>
        <taxon>Insecta</taxon>
        <taxon>Pterygota</taxon>
        <taxon>Neoptera</taxon>
        <taxon>Endopterygota</taxon>
        <taxon>Coleoptera</taxon>
        <taxon>Polyphaga</taxon>
        <taxon>Cucujiformia</taxon>
        <taxon>Chrysomeloidea</taxon>
        <taxon>Chrysomelidae</taxon>
        <taxon>Bruchinae</taxon>
        <taxon>Bruchini</taxon>
        <taxon>Acanthoscelides</taxon>
    </lineage>
</organism>
<keyword evidence="3" id="KW-1185">Reference proteome</keyword>
<evidence type="ECO:0000313" key="3">
    <source>
        <dbReference type="Proteomes" id="UP001152888"/>
    </source>
</evidence>
<reference evidence="2" key="1">
    <citation type="submission" date="2022-03" db="EMBL/GenBank/DDBJ databases">
        <authorList>
            <person name="Sayadi A."/>
        </authorList>
    </citation>
    <scope>NUCLEOTIDE SEQUENCE</scope>
</reference>
<name>A0A9P0VSQ8_ACAOB</name>
<protein>
    <submittedName>
        <fullName evidence="2">Uncharacterized protein</fullName>
    </submittedName>
</protein>
<evidence type="ECO:0000256" key="1">
    <source>
        <dbReference type="SAM" id="MobiDB-lite"/>
    </source>
</evidence>
<gene>
    <name evidence="2" type="ORF">ACAOBT_LOCUS36612</name>
</gene>
<feature type="region of interest" description="Disordered" evidence="1">
    <location>
        <begin position="75"/>
        <end position="105"/>
    </location>
</feature>
<sequence length="105" mass="12148">MILGVDWHLAEQAIVDYMHHVVYVGVEKRHALSWLYQARHSREIEEIQQRAYHDALSSSPRPLCLAASEQSAENAESFRLSDTASRAAHSWPDRRRERIGPRDVK</sequence>
<evidence type="ECO:0000313" key="2">
    <source>
        <dbReference type="EMBL" id="CAH2018456.1"/>
    </source>
</evidence>
<comment type="caution">
    <text evidence="2">The sequence shown here is derived from an EMBL/GenBank/DDBJ whole genome shotgun (WGS) entry which is preliminary data.</text>
</comment>
<accession>A0A9P0VSQ8</accession>
<dbReference type="AlphaFoldDB" id="A0A9P0VSQ8"/>
<proteinExistence type="predicted"/>
<dbReference type="Proteomes" id="UP001152888">
    <property type="component" value="Unassembled WGS sequence"/>
</dbReference>
<dbReference type="EMBL" id="CAKOFQ010009750">
    <property type="protein sequence ID" value="CAH2018456.1"/>
    <property type="molecule type" value="Genomic_DNA"/>
</dbReference>
<feature type="compositionally biased region" description="Basic and acidic residues" evidence="1">
    <location>
        <begin position="91"/>
        <end position="105"/>
    </location>
</feature>